<organism evidence="1 2">
    <name type="scientific">Aureitalea marina</name>
    <dbReference type="NCBI Taxonomy" id="930804"/>
    <lineage>
        <taxon>Bacteria</taxon>
        <taxon>Pseudomonadati</taxon>
        <taxon>Bacteroidota</taxon>
        <taxon>Flavobacteriia</taxon>
        <taxon>Flavobacteriales</taxon>
        <taxon>Flavobacteriaceae</taxon>
        <taxon>Aureitalea</taxon>
    </lineage>
</organism>
<reference evidence="1 2" key="1">
    <citation type="submission" date="2016-11" db="EMBL/GenBank/DDBJ databases">
        <title>Trade-off between light-utilization and light-protection in marine flavobacteria.</title>
        <authorList>
            <person name="Kumagai Y."/>
        </authorList>
    </citation>
    <scope>NUCLEOTIDE SEQUENCE [LARGE SCALE GENOMIC DNA]</scope>
    <source>
        <strain evidence="1 2">NBRC 107741</strain>
    </source>
</reference>
<dbReference type="OrthoDB" id="627554at2"/>
<dbReference type="Gene3D" id="2.40.160.20">
    <property type="match status" value="1"/>
</dbReference>
<dbReference type="RefSeq" id="WP_104811571.1">
    <property type="nucleotide sequence ID" value="NZ_MQUB01000001.1"/>
</dbReference>
<dbReference type="Proteomes" id="UP000239800">
    <property type="component" value="Unassembled WGS sequence"/>
</dbReference>
<dbReference type="Pfam" id="PF09411">
    <property type="entry name" value="PagL"/>
    <property type="match status" value="1"/>
</dbReference>
<dbReference type="EMBL" id="MQUB01000001">
    <property type="protein sequence ID" value="PQB03650.1"/>
    <property type="molecule type" value="Genomic_DNA"/>
</dbReference>
<proteinExistence type="predicted"/>
<gene>
    <name evidence="1" type="ORF">BST85_01085</name>
</gene>
<name>A0A2S7KM38_9FLAO</name>
<dbReference type="AlphaFoldDB" id="A0A2S7KM38"/>
<comment type="caution">
    <text evidence="1">The sequence shown here is derived from an EMBL/GenBank/DDBJ whole genome shotgun (WGS) entry which is preliminary data.</text>
</comment>
<sequence length="371" mass="42958">MRYYLQLTIIFSAWLGIAQQNEVKPFSLQFEPFYGSIIEHNPDINHLIIGHPTGFILSYNRKTYGYNDWEGRYNYPDWGITFAYQDMKNPILGKNYGLYGHYNFYFFNRNLQLGLGQGLAFNTNPYDPETNFENNAYGSTLLSTTWIRGNYVRENLFGGFGVNVGLGFIHYSNANFKAPNNSTNTIYFSAGASYQFDHMAMPYRIPPSERISGGSEYAERIKYNLVFRTGINEADVNGLGQHPFYVISAYADKRLNYKSKIQAGAEVFWSEFLIDLIRYRSIAFPTDGLTGDEDYRRVGVFVGHELLLNKLAFEVQVGYYVYWPYEFENRVYNRLGIKWYFYEDILHAGVSVKAHYAKAEAAEFSIGVRLW</sequence>
<accession>A0A2S7KM38</accession>
<keyword evidence="2" id="KW-1185">Reference proteome</keyword>
<dbReference type="InterPro" id="IPR018550">
    <property type="entry name" value="Lipid-A_deacylase-rel"/>
</dbReference>
<evidence type="ECO:0000313" key="2">
    <source>
        <dbReference type="Proteomes" id="UP000239800"/>
    </source>
</evidence>
<protein>
    <submittedName>
        <fullName evidence="1">Deacylase</fullName>
    </submittedName>
</protein>
<evidence type="ECO:0000313" key="1">
    <source>
        <dbReference type="EMBL" id="PQB03650.1"/>
    </source>
</evidence>